<keyword evidence="12" id="KW-1185">Reference proteome</keyword>
<feature type="transmembrane region" description="Helical" evidence="8">
    <location>
        <begin position="544"/>
        <end position="565"/>
    </location>
</feature>
<feature type="transmembrane region" description="Helical" evidence="8">
    <location>
        <begin position="601"/>
        <end position="622"/>
    </location>
</feature>
<feature type="transmembrane region" description="Helical" evidence="8">
    <location>
        <begin position="352"/>
        <end position="371"/>
    </location>
</feature>
<feature type="chain" id="PRO_5040107085" description="Cas1p 10 TM acyl transferase domain-containing protein" evidence="9">
    <location>
        <begin position="29"/>
        <end position="866"/>
    </location>
</feature>
<dbReference type="AlphaFoldDB" id="A0A9P5H8W8"/>
<evidence type="ECO:0000259" key="10">
    <source>
        <dbReference type="Pfam" id="PF07779"/>
    </source>
</evidence>
<accession>A0A9P5H8W8</accession>
<evidence type="ECO:0000256" key="7">
    <source>
        <dbReference type="ARBA" id="ARBA00023180"/>
    </source>
</evidence>
<evidence type="ECO:0000256" key="2">
    <source>
        <dbReference type="ARBA" id="ARBA00010666"/>
    </source>
</evidence>
<evidence type="ECO:0000313" key="12">
    <source>
        <dbReference type="Proteomes" id="UP000722485"/>
    </source>
</evidence>
<dbReference type="PANTHER" id="PTHR13533:SF1">
    <property type="entry name" value="N-ACETYLNEURAMINATE 9-O-ACETYLTRANSFERASE"/>
    <property type="match status" value="1"/>
</dbReference>
<dbReference type="Proteomes" id="UP000722485">
    <property type="component" value="Unassembled WGS sequence"/>
</dbReference>
<feature type="domain" description="Cas1p 10 TM acyl transferase" evidence="10">
    <location>
        <begin position="335"/>
        <end position="568"/>
    </location>
</feature>
<organism evidence="11 12">
    <name type="scientific">Cylindrodendrum hubeiense</name>
    <dbReference type="NCBI Taxonomy" id="595255"/>
    <lineage>
        <taxon>Eukaryota</taxon>
        <taxon>Fungi</taxon>
        <taxon>Dikarya</taxon>
        <taxon>Ascomycota</taxon>
        <taxon>Pezizomycotina</taxon>
        <taxon>Sordariomycetes</taxon>
        <taxon>Hypocreomycetidae</taxon>
        <taxon>Hypocreales</taxon>
        <taxon>Nectriaceae</taxon>
        <taxon>Cylindrodendrum</taxon>
    </lineage>
</organism>
<dbReference type="Pfam" id="PF07779">
    <property type="entry name" value="Cas1_AcylT"/>
    <property type="match status" value="2"/>
</dbReference>
<evidence type="ECO:0000256" key="8">
    <source>
        <dbReference type="SAM" id="Phobius"/>
    </source>
</evidence>
<feature type="transmembrane region" description="Helical" evidence="8">
    <location>
        <begin position="383"/>
        <end position="400"/>
    </location>
</feature>
<evidence type="ECO:0000256" key="9">
    <source>
        <dbReference type="SAM" id="SignalP"/>
    </source>
</evidence>
<comment type="subcellular location">
    <subcellularLocation>
        <location evidence="1">Membrane</location>
        <topology evidence="1">Multi-pass membrane protein</topology>
    </subcellularLocation>
</comment>
<evidence type="ECO:0000313" key="11">
    <source>
        <dbReference type="EMBL" id="KAF7552279.1"/>
    </source>
</evidence>
<name>A0A9P5H8W8_9HYPO</name>
<feature type="transmembrane region" description="Helical" evidence="8">
    <location>
        <begin position="520"/>
        <end position="538"/>
    </location>
</feature>
<dbReference type="GO" id="GO:0016740">
    <property type="term" value="F:transferase activity"/>
    <property type="evidence" value="ECO:0007669"/>
    <property type="project" value="UniProtKB-KW"/>
</dbReference>
<sequence length="866" mass="98924">MGFIKTRIIPILPATLLLAAVLFHTIVPGPDPYRCRAALETGQWIDPPNAKGDRMPFKKWQPDGCLFHQYTSADIRQCMEGRSIVLSGDSTTREVVYGLGRLLAGQQAVDDEAHMDVSSGQKPPYLYRGVPVLHSLHRFLISNNNATDPRWEGITREFDMFRQEWENPVSIKDQQAPAMIILGAGYWFVKPESNLTKQDYGHNLLRTSRLLGSKGHKDFITAPMDPIDGTGNLVFLAPPAPPVYGGHDPEPFKRSKSARRILALQEWLHRAAGQLNFSLAWAIPRLSLTQKETIDDPLGRGGWNSIKTVAETKALIYLNLRCNAKLDRQNGYPYTRTCCTDYGNKPLVQRTLVTIGLIYLIMCVCYQVRGLLKRYRSRQSRILNMRIYPFVMALLICYYADRTQMMAKGAKLWSWTGFTILCIACIAIALVTIRKSQQPRHRTDTLSAEAEQPFLSRDQTYEWKGWMQCVIIIYQWTDAEQQSLTLDIIIQLIVAAYLFQTGYGHTTFFLLKKDYSFKRVAFVLLRLNLLTCALAYVMNTEYMFYYASPLASFWFIIIYITMALCHRSLNDNILSPLIRWTFSVLNALFKIEWSAEDWESRIMSDLLIVYIGMLIAVANFTITAKLTQAMRYSMAFVALIVLWIYWVTCSKEFTSITDYQTWHPYTSFIPILAFITLRSIISPLREYRSKAMVWLGRCSLEAHALQFHILLAADTKGVLLIDAFKGDGSFMDRWRSLVFIVPVFLWISSMASMATRNLVNVILNMDPKPEALSKVSLSDILAKHDDEDPENEKRELFLLQSEAAPHHHSLACGARYMKRVLSRSFQSPPFLKFVFLLSIMGLLNLLTPSWAQPPIPDGDSHSYLSI</sequence>
<dbReference type="GO" id="GO:0016020">
    <property type="term" value="C:membrane"/>
    <property type="evidence" value="ECO:0007669"/>
    <property type="project" value="UniProtKB-SubCell"/>
</dbReference>
<dbReference type="OrthoDB" id="1932925at2759"/>
<keyword evidence="4 8" id="KW-0812">Transmembrane</keyword>
<feature type="transmembrane region" description="Helical" evidence="8">
    <location>
        <begin position="629"/>
        <end position="647"/>
    </location>
</feature>
<dbReference type="GO" id="GO:0005975">
    <property type="term" value="P:carbohydrate metabolic process"/>
    <property type="evidence" value="ECO:0007669"/>
    <property type="project" value="UniProtKB-ARBA"/>
</dbReference>
<feature type="domain" description="Cas1p 10 TM acyl transferase" evidence="10">
    <location>
        <begin position="583"/>
        <end position="766"/>
    </location>
</feature>
<reference evidence="11" key="1">
    <citation type="submission" date="2020-03" db="EMBL/GenBank/DDBJ databases">
        <title>Draft Genome Sequence of Cylindrodendrum hubeiense.</title>
        <authorList>
            <person name="Buettner E."/>
            <person name="Kellner H."/>
        </authorList>
    </citation>
    <scope>NUCLEOTIDE SEQUENCE</scope>
    <source>
        <strain evidence="11">IHI 201604</strain>
    </source>
</reference>
<dbReference type="InterPro" id="IPR012419">
    <property type="entry name" value="Cas1_AcylTrans_dom"/>
</dbReference>
<feature type="transmembrane region" description="Helical" evidence="8">
    <location>
        <begin position="733"/>
        <end position="755"/>
    </location>
</feature>
<dbReference type="EMBL" id="JAANBB010000063">
    <property type="protein sequence ID" value="KAF7552279.1"/>
    <property type="molecule type" value="Genomic_DNA"/>
</dbReference>
<protein>
    <recommendedName>
        <fullName evidence="10">Cas1p 10 TM acyl transferase domain-containing protein</fullName>
    </recommendedName>
</protein>
<feature type="transmembrane region" description="Helical" evidence="8">
    <location>
        <begin position="412"/>
        <end position="433"/>
    </location>
</feature>
<keyword evidence="5 8" id="KW-1133">Transmembrane helix</keyword>
<evidence type="ECO:0000256" key="5">
    <source>
        <dbReference type="ARBA" id="ARBA00022989"/>
    </source>
</evidence>
<keyword evidence="9" id="KW-0732">Signal</keyword>
<dbReference type="PANTHER" id="PTHR13533">
    <property type="entry name" value="N-ACETYLNEURAMINATE 9-O-ACETYLTRANSFERASE"/>
    <property type="match status" value="1"/>
</dbReference>
<dbReference type="GO" id="GO:0005794">
    <property type="term" value="C:Golgi apparatus"/>
    <property type="evidence" value="ECO:0007669"/>
    <property type="project" value="UniProtKB-ARBA"/>
</dbReference>
<keyword evidence="7" id="KW-0325">Glycoprotein</keyword>
<comment type="similarity">
    <text evidence="2">Belongs to the PC-esterase family. CASD1 subfamily.</text>
</comment>
<comment type="caution">
    <text evidence="11">The sequence shown here is derived from an EMBL/GenBank/DDBJ whole genome shotgun (WGS) entry which is preliminary data.</text>
</comment>
<evidence type="ECO:0000256" key="4">
    <source>
        <dbReference type="ARBA" id="ARBA00022692"/>
    </source>
</evidence>
<evidence type="ECO:0000256" key="6">
    <source>
        <dbReference type="ARBA" id="ARBA00023136"/>
    </source>
</evidence>
<gene>
    <name evidence="11" type="ORF">G7Z17_g4436</name>
</gene>
<proteinExistence type="inferred from homology"/>
<keyword evidence="6 8" id="KW-0472">Membrane</keyword>
<feature type="transmembrane region" description="Helical" evidence="8">
    <location>
        <begin position="662"/>
        <end position="681"/>
    </location>
</feature>
<evidence type="ECO:0000256" key="1">
    <source>
        <dbReference type="ARBA" id="ARBA00004141"/>
    </source>
</evidence>
<evidence type="ECO:0000256" key="3">
    <source>
        <dbReference type="ARBA" id="ARBA00022679"/>
    </source>
</evidence>
<feature type="signal peptide" evidence="9">
    <location>
        <begin position="1"/>
        <end position="28"/>
    </location>
</feature>
<keyword evidence="3" id="KW-0808">Transferase</keyword>